<sequence length="54" mass="6640">MVPYPWWIFEFSWYRWCSSLPLSSHNIISGWCMRMRQGLDEPDGAWRSSMRIWV</sequence>
<organism evidence="1 2">
    <name type="scientific">Stylosanthes scabra</name>
    <dbReference type="NCBI Taxonomy" id="79078"/>
    <lineage>
        <taxon>Eukaryota</taxon>
        <taxon>Viridiplantae</taxon>
        <taxon>Streptophyta</taxon>
        <taxon>Embryophyta</taxon>
        <taxon>Tracheophyta</taxon>
        <taxon>Spermatophyta</taxon>
        <taxon>Magnoliopsida</taxon>
        <taxon>eudicotyledons</taxon>
        <taxon>Gunneridae</taxon>
        <taxon>Pentapetalae</taxon>
        <taxon>rosids</taxon>
        <taxon>fabids</taxon>
        <taxon>Fabales</taxon>
        <taxon>Fabaceae</taxon>
        <taxon>Papilionoideae</taxon>
        <taxon>50 kb inversion clade</taxon>
        <taxon>dalbergioids sensu lato</taxon>
        <taxon>Dalbergieae</taxon>
        <taxon>Pterocarpus clade</taxon>
        <taxon>Stylosanthes</taxon>
    </lineage>
</organism>
<dbReference type="EMBL" id="JASCZI010212295">
    <property type="protein sequence ID" value="MED6199021.1"/>
    <property type="molecule type" value="Genomic_DNA"/>
</dbReference>
<reference evidence="1 2" key="1">
    <citation type="journal article" date="2023" name="Plants (Basel)">
        <title>Bridging the Gap: Combining Genomics and Transcriptomics Approaches to Understand Stylosanthes scabra, an Orphan Legume from the Brazilian Caatinga.</title>
        <authorList>
            <person name="Ferreira-Neto J.R.C."/>
            <person name="da Silva M.D."/>
            <person name="Binneck E."/>
            <person name="de Melo N.F."/>
            <person name="da Silva R.H."/>
            <person name="de Melo A.L.T.M."/>
            <person name="Pandolfi V."/>
            <person name="Bustamante F.O."/>
            <person name="Brasileiro-Vidal A.C."/>
            <person name="Benko-Iseppon A.M."/>
        </authorList>
    </citation>
    <scope>NUCLEOTIDE SEQUENCE [LARGE SCALE GENOMIC DNA]</scope>
    <source>
        <tissue evidence="1">Leaves</tissue>
    </source>
</reference>
<proteinExistence type="predicted"/>
<comment type="caution">
    <text evidence="1">The sequence shown here is derived from an EMBL/GenBank/DDBJ whole genome shotgun (WGS) entry which is preliminary data.</text>
</comment>
<name>A0ABU6XMD0_9FABA</name>
<evidence type="ECO:0000313" key="1">
    <source>
        <dbReference type="EMBL" id="MED6199021.1"/>
    </source>
</evidence>
<protein>
    <submittedName>
        <fullName evidence="1">Uncharacterized protein</fullName>
    </submittedName>
</protein>
<keyword evidence="2" id="KW-1185">Reference proteome</keyword>
<dbReference type="Proteomes" id="UP001341840">
    <property type="component" value="Unassembled WGS sequence"/>
</dbReference>
<evidence type="ECO:0000313" key="2">
    <source>
        <dbReference type="Proteomes" id="UP001341840"/>
    </source>
</evidence>
<gene>
    <name evidence="1" type="ORF">PIB30_072098</name>
</gene>
<accession>A0ABU6XMD0</accession>